<gene>
    <name evidence="2" type="ORF">FRACYDRAFT_246893</name>
</gene>
<protein>
    <submittedName>
        <fullName evidence="2">Uncharacterized protein</fullName>
    </submittedName>
</protein>
<evidence type="ECO:0000313" key="3">
    <source>
        <dbReference type="Proteomes" id="UP000095751"/>
    </source>
</evidence>
<evidence type="ECO:0000313" key="2">
    <source>
        <dbReference type="EMBL" id="OEU10468.1"/>
    </source>
</evidence>
<feature type="transmembrane region" description="Helical" evidence="1">
    <location>
        <begin position="73"/>
        <end position="93"/>
    </location>
</feature>
<evidence type="ECO:0000256" key="1">
    <source>
        <dbReference type="SAM" id="Phobius"/>
    </source>
</evidence>
<keyword evidence="1" id="KW-1133">Transmembrane helix</keyword>
<dbReference type="KEGG" id="fcy:FRACYDRAFT_246893"/>
<reference evidence="2 3" key="1">
    <citation type="submission" date="2016-09" db="EMBL/GenBank/DDBJ databases">
        <title>Extensive genetic diversity and differential bi-allelic expression allows diatom success in the polar Southern Ocean.</title>
        <authorList>
            <consortium name="DOE Joint Genome Institute"/>
            <person name="Mock T."/>
            <person name="Otillar R.P."/>
            <person name="Strauss J."/>
            <person name="Dupont C."/>
            <person name="Frickenhaus S."/>
            <person name="Maumus F."/>
            <person name="Mcmullan M."/>
            <person name="Sanges R."/>
            <person name="Schmutz J."/>
            <person name="Toseland A."/>
            <person name="Valas R."/>
            <person name="Veluchamy A."/>
            <person name="Ward B.J."/>
            <person name="Allen A."/>
            <person name="Barry K."/>
            <person name="Falciatore A."/>
            <person name="Ferrante M."/>
            <person name="Fortunato A.E."/>
            <person name="Gloeckner G."/>
            <person name="Gruber A."/>
            <person name="Hipkin R."/>
            <person name="Janech M."/>
            <person name="Kroth P."/>
            <person name="Leese F."/>
            <person name="Lindquist E."/>
            <person name="Lyon B.R."/>
            <person name="Martin J."/>
            <person name="Mayer C."/>
            <person name="Parker M."/>
            <person name="Quesneville H."/>
            <person name="Raymond J."/>
            <person name="Uhlig C."/>
            <person name="Valentin K.U."/>
            <person name="Worden A.Z."/>
            <person name="Armbrust E.V."/>
            <person name="Bowler C."/>
            <person name="Green B."/>
            <person name="Moulton V."/>
            <person name="Van Oosterhout C."/>
            <person name="Grigoriev I."/>
        </authorList>
    </citation>
    <scope>NUCLEOTIDE SEQUENCE [LARGE SCALE GENOMIC DNA]</scope>
    <source>
        <strain evidence="2 3">CCMP1102</strain>
    </source>
</reference>
<organism evidence="2 3">
    <name type="scientific">Fragilariopsis cylindrus CCMP1102</name>
    <dbReference type="NCBI Taxonomy" id="635003"/>
    <lineage>
        <taxon>Eukaryota</taxon>
        <taxon>Sar</taxon>
        <taxon>Stramenopiles</taxon>
        <taxon>Ochrophyta</taxon>
        <taxon>Bacillariophyta</taxon>
        <taxon>Bacillariophyceae</taxon>
        <taxon>Bacillariophycidae</taxon>
        <taxon>Bacillariales</taxon>
        <taxon>Bacillariaceae</taxon>
        <taxon>Fragilariopsis</taxon>
    </lineage>
</organism>
<proteinExistence type="predicted"/>
<keyword evidence="3" id="KW-1185">Reference proteome</keyword>
<dbReference type="InParanoid" id="A0A1E7EWQ5"/>
<dbReference type="Proteomes" id="UP000095751">
    <property type="component" value="Unassembled WGS sequence"/>
</dbReference>
<accession>A0A1E7EWQ5</accession>
<keyword evidence="1" id="KW-0812">Transmembrane</keyword>
<sequence>MKDDASSNSTYYSVPSFLEENLAQQQQQSYKEFQNTLAIKLGHGSVGSKRWGHIKNITLKNGSSSVVDKDYRMGLISIAIVVIAIKKIISVFLKDSFIHSEKYTGMVVSLEETDLISPSPRSSLQNRAES</sequence>
<keyword evidence="1" id="KW-0472">Membrane</keyword>
<name>A0A1E7EWQ5_9STRA</name>
<dbReference type="EMBL" id="KV784371">
    <property type="protein sequence ID" value="OEU10468.1"/>
    <property type="molecule type" value="Genomic_DNA"/>
</dbReference>
<dbReference type="AlphaFoldDB" id="A0A1E7EWQ5"/>